<feature type="binding site" evidence="10">
    <location>
        <position position="567"/>
    </location>
    <ligand>
        <name>L-isoleucyl-5'-AMP</name>
        <dbReference type="ChEBI" id="CHEBI:178002"/>
    </ligand>
</feature>
<comment type="catalytic activity">
    <reaction evidence="9 10">
        <text>tRNA(Ile) + L-isoleucine + ATP = L-isoleucyl-tRNA(Ile) + AMP + diphosphate</text>
        <dbReference type="Rhea" id="RHEA:11060"/>
        <dbReference type="Rhea" id="RHEA-COMP:9666"/>
        <dbReference type="Rhea" id="RHEA-COMP:9695"/>
        <dbReference type="ChEBI" id="CHEBI:30616"/>
        <dbReference type="ChEBI" id="CHEBI:33019"/>
        <dbReference type="ChEBI" id="CHEBI:58045"/>
        <dbReference type="ChEBI" id="CHEBI:78442"/>
        <dbReference type="ChEBI" id="CHEBI:78528"/>
        <dbReference type="ChEBI" id="CHEBI:456215"/>
        <dbReference type="EC" id="6.1.1.5"/>
    </reaction>
</comment>
<feature type="domain" description="Zinc finger FPG/IleRS-type" evidence="12">
    <location>
        <begin position="899"/>
        <end position="924"/>
    </location>
</feature>
<feature type="domain" description="Methionyl/Valyl/Leucyl/Isoleucyl-tRNA synthetase anticodon-binding" evidence="13">
    <location>
        <begin position="691"/>
        <end position="850"/>
    </location>
</feature>
<dbReference type="Proteomes" id="UP000001029">
    <property type="component" value="Chromosome"/>
</dbReference>
<dbReference type="Pfam" id="PF00133">
    <property type="entry name" value="tRNA-synt_1"/>
    <property type="match status" value="1"/>
</dbReference>
<dbReference type="SUPFAM" id="SSF50677">
    <property type="entry name" value="ValRS/IleRS/LeuRS editing domain"/>
    <property type="match status" value="1"/>
</dbReference>
<evidence type="ECO:0000256" key="9">
    <source>
        <dbReference type="ARBA" id="ARBA00048359"/>
    </source>
</evidence>
<comment type="cofactor">
    <cofactor evidence="10">
        <name>Zn(2+)</name>
        <dbReference type="ChEBI" id="CHEBI:29105"/>
    </cofactor>
    <text evidence="10">Binds 1 zinc ion per subunit.</text>
</comment>
<dbReference type="SUPFAM" id="SSF52374">
    <property type="entry name" value="Nucleotidylyl transferase"/>
    <property type="match status" value="1"/>
</dbReference>
<dbReference type="Gene3D" id="3.90.740.10">
    <property type="entry name" value="Valyl/Leucyl/Isoleucyl-tRNA synthetase, editing domain"/>
    <property type="match status" value="1"/>
</dbReference>
<feature type="binding site" evidence="10">
    <location>
        <position position="920"/>
    </location>
    <ligand>
        <name>Zn(2+)</name>
        <dbReference type="ChEBI" id="CHEBI:29105"/>
    </ligand>
</feature>
<evidence type="ECO:0000256" key="6">
    <source>
        <dbReference type="ARBA" id="ARBA00022917"/>
    </source>
</evidence>
<keyword evidence="6 10" id="KW-0648">Protein biosynthesis</keyword>
<dbReference type="KEGG" id="emi:Emin_1144"/>
<dbReference type="GO" id="GO:0004822">
    <property type="term" value="F:isoleucine-tRNA ligase activity"/>
    <property type="evidence" value="ECO:0007669"/>
    <property type="project" value="UniProtKB-UniRule"/>
</dbReference>
<keyword evidence="3 10" id="KW-0436">Ligase</keyword>
<evidence type="ECO:0000256" key="1">
    <source>
        <dbReference type="ARBA" id="ARBA00006887"/>
    </source>
</evidence>
<gene>
    <name evidence="10" type="primary">ileS</name>
    <name evidence="14" type="ordered locus">Emin_1144</name>
</gene>
<comment type="function">
    <text evidence="8 10">Catalyzes the attachment of isoleucine to tRNA(Ile). As IleRS can inadvertently accommodate and process structurally similar amino acids such as valine, to avoid such errors it has two additional distinct tRNA(Ile)-dependent editing activities. One activity is designated as 'pretransfer' editing and involves the hydrolysis of activated Val-AMP. The other activity is designated 'posttransfer' editing and involves deacylation of mischarged Val-tRNA(Ile).</text>
</comment>
<evidence type="ECO:0000256" key="2">
    <source>
        <dbReference type="ARBA" id="ARBA00022490"/>
    </source>
</evidence>
<evidence type="ECO:0000256" key="4">
    <source>
        <dbReference type="ARBA" id="ARBA00022741"/>
    </source>
</evidence>
<dbReference type="Gene3D" id="1.10.730.20">
    <property type="match status" value="1"/>
</dbReference>
<dbReference type="HOGENOM" id="CLU_001493_7_0_0"/>
<evidence type="ECO:0000313" key="15">
    <source>
        <dbReference type="Proteomes" id="UP000001029"/>
    </source>
</evidence>
<dbReference type="NCBIfam" id="TIGR00392">
    <property type="entry name" value="ileS"/>
    <property type="match status" value="1"/>
</dbReference>
<dbReference type="PRINTS" id="PR00984">
    <property type="entry name" value="TRNASYNTHILE"/>
</dbReference>
<dbReference type="Gene3D" id="1.10.10.830">
    <property type="entry name" value="Ile-tRNA synthetase CP2 domain-like"/>
    <property type="match status" value="1"/>
</dbReference>
<accession>B2KDV0</accession>
<feature type="short sequence motif" description="'KMSKS' region" evidence="10">
    <location>
        <begin position="608"/>
        <end position="612"/>
    </location>
</feature>
<evidence type="ECO:0000259" key="11">
    <source>
        <dbReference type="Pfam" id="PF00133"/>
    </source>
</evidence>
<dbReference type="SUPFAM" id="SSF47323">
    <property type="entry name" value="Anticodon-binding domain of a subclass of class I aminoacyl-tRNA synthetases"/>
    <property type="match status" value="1"/>
</dbReference>
<dbReference type="GO" id="GO:0002161">
    <property type="term" value="F:aminoacyl-tRNA deacylase activity"/>
    <property type="evidence" value="ECO:0007669"/>
    <property type="project" value="InterPro"/>
</dbReference>
<dbReference type="PROSITE" id="PS00178">
    <property type="entry name" value="AA_TRNA_LIGASE_I"/>
    <property type="match status" value="1"/>
</dbReference>
<dbReference type="STRING" id="445932.Emin_1144"/>
<dbReference type="InterPro" id="IPR023585">
    <property type="entry name" value="Ile-tRNA-ligase_type1"/>
</dbReference>
<dbReference type="CDD" id="cd07960">
    <property type="entry name" value="Anticodon_Ia_Ile_BEm"/>
    <property type="match status" value="1"/>
</dbReference>
<dbReference type="GO" id="GO:0005524">
    <property type="term" value="F:ATP binding"/>
    <property type="evidence" value="ECO:0007669"/>
    <property type="project" value="UniProtKB-UniRule"/>
</dbReference>
<dbReference type="AlphaFoldDB" id="B2KDV0"/>
<dbReference type="InterPro" id="IPR050081">
    <property type="entry name" value="Ile-tRNA_ligase"/>
</dbReference>
<evidence type="ECO:0000313" key="14">
    <source>
        <dbReference type="EMBL" id="ACC98696.1"/>
    </source>
</evidence>
<comment type="subcellular location">
    <subcellularLocation>
        <location evidence="10">Cytoplasm</location>
    </subcellularLocation>
</comment>
<dbReference type="InterPro" id="IPR009080">
    <property type="entry name" value="tRNAsynth_Ia_anticodon-bd"/>
</dbReference>
<dbReference type="CDD" id="cd00818">
    <property type="entry name" value="IleRS_core"/>
    <property type="match status" value="1"/>
</dbReference>
<keyword evidence="7 10" id="KW-0030">Aminoacyl-tRNA synthetase</keyword>
<evidence type="ECO:0000256" key="10">
    <source>
        <dbReference type="HAMAP-Rule" id="MF_02002"/>
    </source>
</evidence>
<dbReference type="InterPro" id="IPR002301">
    <property type="entry name" value="Ile-tRNA-ligase"/>
</dbReference>
<comment type="subunit">
    <text evidence="10">Monomer.</text>
</comment>
<dbReference type="PANTHER" id="PTHR42765:SF1">
    <property type="entry name" value="ISOLEUCINE--TRNA LIGASE, MITOCHONDRIAL"/>
    <property type="match status" value="1"/>
</dbReference>
<keyword evidence="2 10" id="KW-0963">Cytoplasm</keyword>
<dbReference type="InterPro" id="IPR001412">
    <property type="entry name" value="aa-tRNA-synth_I_CS"/>
</dbReference>
<dbReference type="Gene3D" id="3.40.50.620">
    <property type="entry name" value="HUPs"/>
    <property type="match status" value="2"/>
</dbReference>
<dbReference type="InterPro" id="IPR002300">
    <property type="entry name" value="aa-tRNA-synth_Ia"/>
</dbReference>
<sequence length="942" mass="107653">MSNNTKPNNNKYSKTVLLPKTDFPMRAGLAQKEPKFVEFWKTIKLYEKMQKLRDGKEVFMLHDGPPYANGRIHIGHAMDKTLKDMVLKSRHMQGFQTPYIPGWDCHGLPIEQALMKEMKIDKKSIKEEDVPGFRKKAREFADKFVDIQMQGFERLGVQGDWANYYSTMAKRYEGNVIGVFLDFIEKGLAYRGTKTIFWCPTCETALADAETEYKDKVSQSIYLRFKLAEPFKGKANVSLVIWTTTPWTIPANKATAVNKDEDYVLLKDNKTGEYYIVADKLAENFKNKSGYDITKEEKFSGNDLVGLKYKHPLLDRLNPVIWTDFVAMDTGVGLVHVAPAHGEDDAKAGQIWNLEVFGPVDEKGIFTKEAGEFAGQHIFKANAEIIKRLNELGNLIKEETIDHSYPHCWRCKQPIIFRATEQWFLSIDGQNLRSELTKAVESVDFYPKAGVSRIGNMVKMRPDWCLTRQRFWGTPATIFYCDDCKTPQVDAKLFAHIKQMALDNGGDFWFTFPNEKILPEGYKCTKCGGTHFVKEKDILDVWLDSGCSWRAVLKDRGLKYPADMYLEGADQHRGWFQSSLIPSVALEGKSPFRQILTHGFVLDQHGHAMHKSLGNSVEPHEVFDKYGADILRLWVSLSDYQDDIRISDEILSGPVDSYRRLRNTFRYAMGSLFDYDPEIHKMKPEEMTEIDRYMLSKLDTLIKESLENYDIYEFRKVVRGLIDFCILDLSSFMLDASKDRLYTLGTDAQTRRSAQNALYEILIVLLKLLAPVLSFTTEEAWQELKKTPAGAKLEESIFLSDFPKSSSFKHDAKLEEKWSKIRTVRENVLKKLEEARSAGLIGSSLEANVIFSTTSKEELAFLEENKDLWPEIAIVSKAEIKNEGGEEILITIEHAPGAKCPRCWQWKEDIGENSAHAEVCVRCAGVLEKEGITVNEDVNVNV</sequence>
<dbReference type="Pfam" id="PF08264">
    <property type="entry name" value="Anticodon_1"/>
    <property type="match status" value="1"/>
</dbReference>
<feature type="binding site" evidence="10">
    <location>
        <position position="923"/>
    </location>
    <ligand>
        <name>Zn(2+)</name>
        <dbReference type="ChEBI" id="CHEBI:29105"/>
    </ligand>
</feature>
<evidence type="ECO:0000259" key="12">
    <source>
        <dbReference type="Pfam" id="PF06827"/>
    </source>
</evidence>
<dbReference type="PANTHER" id="PTHR42765">
    <property type="entry name" value="SOLEUCYL-TRNA SYNTHETASE"/>
    <property type="match status" value="1"/>
</dbReference>
<dbReference type="GO" id="GO:0006428">
    <property type="term" value="P:isoleucyl-tRNA aminoacylation"/>
    <property type="evidence" value="ECO:0007669"/>
    <property type="project" value="UniProtKB-UniRule"/>
</dbReference>
<dbReference type="HAMAP" id="MF_02002">
    <property type="entry name" value="Ile_tRNA_synth_type1"/>
    <property type="match status" value="1"/>
</dbReference>
<keyword evidence="5 10" id="KW-0067">ATP-binding</keyword>
<dbReference type="InterPro" id="IPR033708">
    <property type="entry name" value="Anticodon_Ile_BEm"/>
</dbReference>
<feature type="short sequence motif" description="'HIGH' region" evidence="10">
    <location>
        <begin position="66"/>
        <end position="76"/>
    </location>
</feature>
<evidence type="ECO:0000256" key="5">
    <source>
        <dbReference type="ARBA" id="ARBA00022840"/>
    </source>
</evidence>
<proteinExistence type="inferred from homology"/>
<evidence type="ECO:0000256" key="8">
    <source>
        <dbReference type="ARBA" id="ARBA00025217"/>
    </source>
</evidence>
<dbReference type="OrthoDB" id="9810365at2"/>
<dbReference type="GO" id="GO:0008270">
    <property type="term" value="F:zinc ion binding"/>
    <property type="evidence" value="ECO:0007669"/>
    <property type="project" value="UniProtKB-UniRule"/>
</dbReference>
<reference evidence="14 15" key="1">
    <citation type="journal article" date="2009" name="Appl. Environ. Microbiol.">
        <title>Genomic analysis of 'Elusimicrobium minutum,' the first cultivated representative of the phylum 'Elusimicrobia' (formerly termite group 1).</title>
        <authorList>
            <person name="Herlemann D.P.R."/>
            <person name="Geissinger O."/>
            <person name="Ikeda-Ohtsubo W."/>
            <person name="Kunin V."/>
            <person name="Sun H."/>
            <person name="Lapidus A."/>
            <person name="Hugenholtz P."/>
            <person name="Brune A."/>
        </authorList>
    </citation>
    <scope>NUCLEOTIDE SEQUENCE [LARGE SCALE GENOMIC DNA]</scope>
    <source>
        <strain evidence="14 15">Pei191</strain>
    </source>
</reference>
<feature type="binding site" evidence="10">
    <location>
        <position position="903"/>
    </location>
    <ligand>
        <name>Zn(2+)</name>
        <dbReference type="ChEBI" id="CHEBI:29105"/>
    </ligand>
</feature>
<keyword evidence="10" id="KW-0479">Metal-binding</keyword>
<feature type="binding site" evidence="10">
    <location>
        <position position="611"/>
    </location>
    <ligand>
        <name>ATP</name>
        <dbReference type="ChEBI" id="CHEBI:30616"/>
    </ligand>
</feature>
<evidence type="ECO:0000256" key="3">
    <source>
        <dbReference type="ARBA" id="ARBA00022598"/>
    </source>
</evidence>
<organism evidence="14 15">
    <name type="scientific">Elusimicrobium minutum (strain Pei191)</name>
    <dbReference type="NCBI Taxonomy" id="445932"/>
    <lineage>
        <taxon>Bacteria</taxon>
        <taxon>Pseudomonadati</taxon>
        <taxon>Elusimicrobiota</taxon>
        <taxon>Elusimicrobia</taxon>
        <taxon>Elusimicrobiales</taxon>
        <taxon>Elusimicrobiaceae</taxon>
        <taxon>Elusimicrobium</taxon>
    </lineage>
</organism>
<keyword evidence="15" id="KW-1185">Reference proteome</keyword>
<comment type="similarity">
    <text evidence="1 10">Belongs to the class-I aminoacyl-tRNA synthetase family. IleS type 1 subfamily.</text>
</comment>
<dbReference type="Pfam" id="PF06827">
    <property type="entry name" value="zf-FPG_IleRS"/>
    <property type="match status" value="1"/>
</dbReference>
<dbReference type="InterPro" id="IPR014729">
    <property type="entry name" value="Rossmann-like_a/b/a_fold"/>
</dbReference>
<dbReference type="InterPro" id="IPR009008">
    <property type="entry name" value="Val/Leu/Ile-tRNA-synth_edit"/>
</dbReference>
<feature type="domain" description="Aminoacyl-tRNA synthetase class Ia" evidence="11">
    <location>
        <begin position="36"/>
        <end position="647"/>
    </location>
</feature>
<evidence type="ECO:0000259" key="13">
    <source>
        <dbReference type="Pfam" id="PF08264"/>
    </source>
</evidence>
<dbReference type="EMBL" id="CP001055">
    <property type="protein sequence ID" value="ACC98696.1"/>
    <property type="molecule type" value="Genomic_DNA"/>
</dbReference>
<dbReference type="EC" id="6.1.1.5" evidence="10"/>
<dbReference type="InterPro" id="IPR010663">
    <property type="entry name" value="Znf_FPG/IleRS"/>
</dbReference>
<name>B2KDV0_ELUMP</name>
<keyword evidence="10" id="KW-0862">Zinc</keyword>
<dbReference type="RefSeq" id="WP_012415311.1">
    <property type="nucleotide sequence ID" value="NC_010644.1"/>
</dbReference>
<evidence type="ECO:0000256" key="7">
    <source>
        <dbReference type="ARBA" id="ARBA00023146"/>
    </source>
</evidence>
<dbReference type="GO" id="GO:0005829">
    <property type="term" value="C:cytosol"/>
    <property type="evidence" value="ECO:0007669"/>
    <property type="project" value="TreeGrafter"/>
</dbReference>
<comment type="domain">
    <text evidence="10">IleRS has two distinct active sites: one for aminoacylation and one for editing. The misactivated valine is translocated from the active site to the editing site, which sterically excludes the correctly activated isoleucine. The single editing site contains two valyl binding pockets, one specific for each substrate (Val-AMP or Val-tRNA(Ile)).</text>
</comment>
<keyword evidence="4 10" id="KW-0547">Nucleotide-binding</keyword>
<feature type="binding site" evidence="10">
    <location>
        <position position="900"/>
    </location>
    <ligand>
        <name>Zn(2+)</name>
        <dbReference type="ChEBI" id="CHEBI:29105"/>
    </ligand>
</feature>
<protein>
    <recommendedName>
        <fullName evidence="10">Isoleucine--tRNA ligase</fullName>
        <ecNumber evidence="10">6.1.1.5</ecNumber>
    </recommendedName>
    <alternativeName>
        <fullName evidence="10">Isoleucyl-tRNA synthetase</fullName>
        <shortName evidence="10">IleRS</shortName>
    </alternativeName>
</protein>
<dbReference type="GO" id="GO:0000049">
    <property type="term" value="F:tRNA binding"/>
    <property type="evidence" value="ECO:0007669"/>
    <property type="project" value="InterPro"/>
</dbReference>
<dbReference type="InterPro" id="IPR013155">
    <property type="entry name" value="M/V/L/I-tRNA-synth_anticd-bd"/>
</dbReference>